<evidence type="ECO:0000259" key="2">
    <source>
        <dbReference type="Pfam" id="PF24964"/>
    </source>
</evidence>
<gene>
    <name evidence="3" type="ORF">L916_19253</name>
</gene>
<proteinExistence type="predicted"/>
<feature type="non-terminal residue" evidence="3">
    <location>
        <position position="1"/>
    </location>
</feature>
<dbReference type="InterPro" id="IPR056671">
    <property type="entry name" value="DUF7769"/>
</dbReference>
<feature type="region of interest" description="Disordered" evidence="1">
    <location>
        <begin position="1"/>
        <end position="24"/>
    </location>
</feature>
<accession>W2I1E3</accession>
<feature type="compositionally biased region" description="Basic and acidic residues" evidence="1">
    <location>
        <begin position="1"/>
        <end position="14"/>
    </location>
</feature>
<evidence type="ECO:0000256" key="1">
    <source>
        <dbReference type="SAM" id="MobiDB-lite"/>
    </source>
</evidence>
<protein>
    <recommendedName>
        <fullName evidence="2">DUF7769 domain-containing protein</fullName>
    </recommendedName>
</protein>
<name>W2I1E3_PHYNI</name>
<dbReference type="PANTHER" id="PTHR33889:SF7">
    <property type="entry name" value="OS04G0681850 PROTEIN"/>
    <property type="match status" value="1"/>
</dbReference>
<evidence type="ECO:0000313" key="3">
    <source>
        <dbReference type="EMBL" id="ETL27178.1"/>
    </source>
</evidence>
<feature type="domain" description="DUF7769" evidence="2">
    <location>
        <begin position="6"/>
        <end position="58"/>
    </location>
</feature>
<dbReference type="Pfam" id="PF24964">
    <property type="entry name" value="DUF7769"/>
    <property type="match status" value="1"/>
</dbReference>
<reference evidence="3" key="1">
    <citation type="submission" date="2013-11" db="EMBL/GenBank/DDBJ databases">
        <title>The Genome Sequence of Phytophthora parasitica CJ05E6.</title>
        <authorList>
            <consortium name="The Broad Institute Genomics Platform"/>
            <person name="Russ C."/>
            <person name="Tyler B."/>
            <person name="Panabieres F."/>
            <person name="Shan W."/>
            <person name="Tripathy S."/>
            <person name="Grunwald N."/>
            <person name="Machado M."/>
            <person name="Johnson C.S."/>
            <person name="Arredondo F."/>
            <person name="Hong C."/>
            <person name="Coffey M."/>
            <person name="Young S.K."/>
            <person name="Zeng Q."/>
            <person name="Gargeya S."/>
            <person name="Fitzgerald M."/>
            <person name="Abouelleil A."/>
            <person name="Alvarado L."/>
            <person name="Chapman S.B."/>
            <person name="Gainer-Dewar J."/>
            <person name="Goldberg J."/>
            <person name="Griggs A."/>
            <person name="Gujja S."/>
            <person name="Hansen M."/>
            <person name="Howarth C."/>
            <person name="Imamovic A."/>
            <person name="Ireland A."/>
            <person name="Larimer J."/>
            <person name="McCowan C."/>
            <person name="Murphy C."/>
            <person name="Pearson M."/>
            <person name="Poon T.W."/>
            <person name="Priest M."/>
            <person name="Roberts A."/>
            <person name="Saif S."/>
            <person name="Shea T."/>
            <person name="Sykes S."/>
            <person name="Wortman J."/>
            <person name="Nusbaum C."/>
            <person name="Birren B."/>
        </authorList>
    </citation>
    <scope>NUCLEOTIDE SEQUENCE [LARGE SCALE GENOMIC DNA]</scope>
    <source>
        <strain evidence="3">CJ05E6</strain>
    </source>
</reference>
<dbReference type="EMBL" id="KI676031">
    <property type="protein sequence ID" value="ETL27178.1"/>
    <property type="molecule type" value="Genomic_DNA"/>
</dbReference>
<sequence length="116" mass="13214">CTRRELTPRERQQDVSEILAHADAGKPRRGAMKEVGLLLRVPKNTASRLWKRAKNNAALYGVYEAPFMKRKCGRIPLDLSSALEQPPRRRVAALCIREGGQNTYNFAHMSEAKLRR</sequence>
<organism evidence="3">
    <name type="scientific">Phytophthora nicotianae</name>
    <name type="common">Potato buckeye rot agent</name>
    <name type="synonym">Phytophthora parasitica</name>
    <dbReference type="NCBI Taxonomy" id="4792"/>
    <lineage>
        <taxon>Eukaryota</taxon>
        <taxon>Sar</taxon>
        <taxon>Stramenopiles</taxon>
        <taxon>Oomycota</taxon>
        <taxon>Peronosporomycetes</taxon>
        <taxon>Peronosporales</taxon>
        <taxon>Peronosporaceae</taxon>
        <taxon>Phytophthora</taxon>
    </lineage>
</organism>
<dbReference type="AlphaFoldDB" id="W2I1E3"/>
<dbReference type="PANTHER" id="PTHR33889">
    <property type="entry name" value="OS04G0681850 PROTEIN"/>
    <property type="match status" value="1"/>
</dbReference>
<dbReference type="Proteomes" id="UP000053864">
    <property type="component" value="Unassembled WGS sequence"/>
</dbReference>